<feature type="chain" id="PRO_5047053988" evidence="4">
    <location>
        <begin position="31"/>
        <end position="512"/>
    </location>
</feature>
<evidence type="ECO:0000256" key="4">
    <source>
        <dbReference type="SAM" id="SignalP"/>
    </source>
</evidence>
<feature type="domain" description="AB hydrolase-1" evidence="5">
    <location>
        <begin position="93"/>
        <end position="283"/>
    </location>
</feature>
<evidence type="ECO:0000259" key="5">
    <source>
        <dbReference type="Pfam" id="PF00561"/>
    </source>
</evidence>
<gene>
    <name evidence="7" type="ORF">KIH74_30175</name>
</gene>
<dbReference type="SUPFAM" id="SSF53474">
    <property type="entry name" value="alpha/beta-Hydrolases"/>
    <property type="match status" value="1"/>
</dbReference>
<comment type="similarity">
    <text evidence="1">Belongs to the peptidase S33 family.</text>
</comment>
<comment type="caution">
    <text evidence="7">The sequence shown here is derived from an EMBL/GenBank/DDBJ whole genome shotgun (WGS) entry which is preliminary data.</text>
</comment>
<dbReference type="EMBL" id="JAHBAY010000016">
    <property type="protein sequence ID" value="MBT0773250.1"/>
    <property type="molecule type" value="Genomic_DNA"/>
</dbReference>
<evidence type="ECO:0000256" key="2">
    <source>
        <dbReference type="ARBA" id="ARBA00022729"/>
    </source>
</evidence>
<evidence type="ECO:0000313" key="8">
    <source>
        <dbReference type="Proteomes" id="UP001197247"/>
    </source>
</evidence>
<reference evidence="7 8" key="1">
    <citation type="submission" date="2021-05" db="EMBL/GenBank/DDBJ databases">
        <title>Kineosporia and Streptomyces sp. nov. two new marine actinobacteria isolated from Coral.</title>
        <authorList>
            <person name="Buangrab K."/>
            <person name="Sutthacheep M."/>
            <person name="Yeemin T."/>
            <person name="Harunari E."/>
            <person name="Igarashi Y."/>
            <person name="Kanchanasin P."/>
            <person name="Tanasupawat S."/>
            <person name="Phongsopitanun W."/>
        </authorList>
    </citation>
    <scope>NUCLEOTIDE SEQUENCE [LARGE SCALE GENOMIC DNA]</scope>
    <source>
        <strain evidence="7 8">J2-2</strain>
    </source>
</reference>
<dbReference type="InterPro" id="IPR051601">
    <property type="entry name" value="Serine_prot/Carboxylest_S33"/>
</dbReference>
<dbReference type="Proteomes" id="UP001197247">
    <property type="component" value="Unassembled WGS sequence"/>
</dbReference>
<name>A0ABS5TQ60_9ACTN</name>
<accession>A0ABS5TQ60</accession>
<evidence type="ECO:0000259" key="6">
    <source>
        <dbReference type="Pfam" id="PF08386"/>
    </source>
</evidence>
<dbReference type="Gene3D" id="3.40.50.1820">
    <property type="entry name" value="alpha/beta hydrolase"/>
    <property type="match status" value="1"/>
</dbReference>
<dbReference type="InterPro" id="IPR000073">
    <property type="entry name" value="AB_hydrolase_1"/>
</dbReference>
<protein>
    <submittedName>
        <fullName evidence="7">Alpha/beta fold hydrolase</fullName>
    </submittedName>
</protein>
<feature type="signal peptide" evidence="4">
    <location>
        <begin position="1"/>
        <end position="30"/>
    </location>
</feature>
<dbReference type="PANTHER" id="PTHR43248">
    <property type="entry name" value="2-SUCCINYL-6-HYDROXY-2,4-CYCLOHEXADIENE-1-CARBOXYLATE SYNTHASE"/>
    <property type="match status" value="1"/>
</dbReference>
<proteinExistence type="inferred from homology"/>
<evidence type="ECO:0000313" key="7">
    <source>
        <dbReference type="EMBL" id="MBT0773250.1"/>
    </source>
</evidence>
<feature type="domain" description="Peptidase S33 tripeptidyl aminopeptidase-like C-terminal" evidence="6">
    <location>
        <begin position="417"/>
        <end position="511"/>
    </location>
</feature>
<dbReference type="Pfam" id="PF08386">
    <property type="entry name" value="Abhydrolase_4"/>
    <property type="match status" value="1"/>
</dbReference>
<sequence length="512" mass="53327">MMRKLLWPVATLVAVTAVSGSLTATAPAHAAGTRPAPIAWGACPEPPPGTTVNPRQQCGTLKVPLDHRDPGGRQITIAVSRIPATDPARRRGVLLLNPGGPGSEGLNMPSEAAALSDSLAARYDLVGLDPRGVGHSSPVTCGLNAAEVSPPYPYPAADGSISRNVAFARSAARRCAEASGDVLPFITTAGTARDLDLVRQALGESRISYFGLSYGTYLGTVYASLFPQHTDRMVLDSALDPAKVWYGVYRQQSQGRQERFGDAARYAARHPDEAGLGTTATAVTAAYLRLAARLDTDPAPVPGTSVSLTGPLFRHLTAALLTSERFMPTLAQVWRAAADLADGQATDEQAQVLGQALTLIDPAAGVSPGVPADNAVAAAYAVTCGDVEWPASVGVYERNVAADRRFHPVAAGAPANIWPCAFWPGRPVEPTVKVSGQGPRTILILQNERDPNTTLESARGLHRALGRRSVMVTVDAGGHGVYGTAGAGACATALADAYLIEGELPGSDTRCP</sequence>
<dbReference type="InterPro" id="IPR029058">
    <property type="entry name" value="AB_hydrolase_fold"/>
</dbReference>
<dbReference type="GO" id="GO:0016787">
    <property type="term" value="F:hydrolase activity"/>
    <property type="evidence" value="ECO:0007669"/>
    <property type="project" value="UniProtKB-KW"/>
</dbReference>
<keyword evidence="2 4" id="KW-0732">Signal</keyword>
<evidence type="ECO:0000256" key="1">
    <source>
        <dbReference type="ARBA" id="ARBA00010088"/>
    </source>
</evidence>
<dbReference type="RefSeq" id="WP_214159789.1">
    <property type="nucleotide sequence ID" value="NZ_JAHBAY010000016.1"/>
</dbReference>
<dbReference type="InterPro" id="IPR013595">
    <property type="entry name" value="Pept_S33_TAP-like_C"/>
</dbReference>
<keyword evidence="8" id="KW-1185">Reference proteome</keyword>
<evidence type="ECO:0000256" key="3">
    <source>
        <dbReference type="ARBA" id="ARBA00022801"/>
    </source>
</evidence>
<dbReference type="Pfam" id="PF00561">
    <property type="entry name" value="Abhydrolase_1"/>
    <property type="match status" value="1"/>
</dbReference>
<keyword evidence="3 7" id="KW-0378">Hydrolase</keyword>
<dbReference type="PANTHER" id="PTHR43248:SF29">
    <property type="entry name" value="TRIPEPTIDYL AMINOPEPTIDASE"/>
    <property type="match status" value="1"/>
</dbReference>
<organism evidence="7 8">
    <name type="scientific">Kineosporia corallincola</name>
    <dbReference type="NCBI Taxonomy" id="2835133"/>
    <lineage>
        <taxon>Bacteria</taxon>
        <taxon>Bacillati</taxon>
        <taxon>Actinomycetota</taxon>
        <taxon>Actinomycetes</taxon>
        <taxon>Kineosporiales</taxon>
        <taxon>Kineosporiaceae</taxon>
        <taxon>Kineosporia</taxon>
    </lineage>
</organism>